<comment type="caution">
    <text evidence="4">The sequence shown here is derived from an EMBL/GenBank/DDBJ whole genome shotgun (WGS) entry which is preliminary data.</text>
</comment>
<gene>
    <name evidence="4" type="ORF">BJX63DRAFT_97138</name>
</gene>
<keyword evidence="1" id="KW-0677">Repeat</keyword>
<evidence type="ECO:0000256" key="2">
    <source>
        <dbReference type="ARBA" id="ARBA00023043"/>
    </source>
</evidence>
<dbReference type="Pfam" id="PF12796">
    <property type="entry name" value="Ank_2"/>
    <property type="match status" value="1"/>
</dbReference>
<evidence type="ECO:0000256" key="3">
    <source>
        <dbReference type="PROSITE-ProRule" id="PRU00023"/>
    </source>
</evidence>
<evidence type="ECO:0000256" key="1">
    <source>
        <dbReference type="ARBA" id="ARBA00022737"/>
    </source>
</evidence>
<dbReference type="InterPro" id="IPR002110">
    <property type="entry name" value="Ankyrin_rpt"/>
</dbReference>
<keyword evidence="2 3" id="KW-0040">ANK repeat</keyword>
<dbReference type="PROSITE" id="PS50297">
    <property type="entry name" value="ANK_REP_REGION"/>
    <property type="match status" value="1"/>
</dbReference>
<dbReference type="EMBL" id="JBFXLT010000160">
    <property type="protein sequence ID" value="KAL2802871.1"/>
    <property type="molecule type" value="Genomic_DNA"/>
</dbReference>
<dbReference type="InterPro" id="IPR036770">
    <property type="entry name" value="Ankyrin_rpt-contain_sf"/>
</dbReference>
<dbReference type="Gene3D" id="1.25.40.20">
    <property type="entry name" value="Ankyrin repeat-containing domain"/>
    <property type="match status" value="1"/>
</dbReference>
<evidence type="ECO:0000313" key="4">
    <source>
        <dbReference type="EMBL" id="KAL2802871.1"/>
    </source>
</evidence>
<reference evidence="4 5" key="1">
    <citation type="submission" date="2024-07" db="EMBL/GenBank/DDBJ databases">
        <title>Section-level genome sequencing and comparative genomics of Aspergillus sections Usti and Cavernicolus.</title>
        <authorList>
            <consortium name="Lawrence Berkeley National Laboratory"/>
            <person name="Nybo J.L."/>
            <person name="Vesth T.C."/>
            <person name="Theobald S."/>
            <person name="Frisvad J.C."/>
            <person name="Larsen T.O."/>
            <person name="Kjaerboelling I."/>
            <person name="Rothschild-Mancinelli K."/>
            <person name="Lyhne E.K."/>
            <person name="Kogle M.E."/>
            <person name="Barry K."/>
            <person name="Clum A."/>
            <person name="Na H."/>
            <person name="Ledsgaard L."/>
            <person name="Lin J."/>
            <person name="Lipzen A."/>
            <person name="Kuo A."/>
            <person name="Riley R."/>
            <person name="Mondo S."/>
            <person name="Labutti K."/>
            <person name="Haridas S."/>
            <person name="Pangalinan J."/>
            <person name="Salamov A.A."/>
            <person name="Simmons B.A."/>
            <person name="Magnuson J.K."/>
            <person name="Chen J."/>
            <person name="Drula E."/>
            <person name="Henrissat B."/>
            <person name="Wiebenga A."/>
            <person name="Lubbers R.J."/>
            <person name="Gomes A.C."/>
            <person name="Makela M.R."/>
            <person name="Stajich J."/>
            <person name="Grigoriev I.V."/>
            <person name="Mortensen U.H."/>
            <person name="De Vries R.P."/>
            <person name="Baker S.E."/>
            <person name="Andersen M.R."/>
        </authorList>
    </citation>
    <scope>NUCLEOTIDE SEQUENCE [LARGE SCALE GENOMIC DNA]</scope>
    <source>
        <strain evidence="4 5">CBS 588.65</strain>
    </source>
</reference>
<sequence length="108" mass="11741">MRQDARLLPMAARVGNEAAVRWLMSQEELMDPDLGIPTDGRSALCCAAFGGHAEIVKLLLATGRVHADRKDKYGRSVIPWATTGEVTRIFLDAGADPNGQDHDSRTPL</sequence>
<protein>
    <submittedName>
        <fullName evidence="4">Ankyrin repeat-containing domain protein</fullName>
    </submittedName>
</protein>
<keyword evidence="5" id="KW-1185">Reference proteome</keyword>
<dbReference type="PANTHER" id="PTHR24141:SF1">
    <property type="entry name" value="2-5A-DEPENDENT RIBONUCLEASE"/>
    <property type="match status" value="1"/>
</dbReference>
<proteinExistence type="predicted"/>
<evidence type="ECO:0000313" key="5">
    <source>
        <dbReference type="Proteomes" id="UP001610334"/>
    </source>
</evidence>
<feature type="repeat" description="ANK" evidence="3">
    <location>
        <begin position="39"/>
        <end position="63"/>
    </location>
</feature>
<dbReference type="SUPFAM" id="SSF48403">
    <property type="entry name" value="Ankyrin repeat"/>
    <property type="match status" value="1"/>
</dbReference>
<accession>A0ABR4GUW5</accession>
<dbReference type="PANTHER" id="PTHR24141">
    <property type="entry name" value="2-5A-DEPENDENT RIBONUCLEASE"/>
    <property type="match status" value="1"/>
</dbReference>
<name>A0ABR4GUW5_9EURO</name>
<dbReference type="Proteomes" id="UP001610334">
    <property type="component" value="Unassembled WGS sequence"/>
</dbReference>
<dbReference type="PROSITE" id="PS50088">
    <property type="entry name" value="ANK_REPEAT"/>
    <property type="match status" value="1"/>
</dbReference>
<organism evidence="4 5">
    <name type="scientific">Aspergillus granulosus</name>
    <dbReference type="NCBI Taxonomy" id="176169"/>
    <lineage>
        <taxon>Eukaryota</taxon>
        <taxon>Fungi</taxon>
        <taxon>Dikarya</taxon>
        <taxon>Ascomycota</taxon>
        <taxon>Pezizomycotina</taxon>
        <taxon>Eurotiomycetes</taxon>
        <taxon>Eurotiomycetidae</taxon>
        <taxon>Eurotiales</taxon>
        <taxon>Aspergillaceae</taxon>
        <taxon>Aspergillus</taxon>
        <taxon>Aspergillus subgen. Nidulantes</taxon>
    </lineage>
</organism>